<dbReference type="EMBL" id="CP001047">
    <property type="protein sequence ID" value="ACF07022.1"/>
    <property type="molecule type" value="Genomic_DNA"/>
</dbReference>
<dbReference type="KEGG" id="mat:MARTH_orf066"/>
<protein>
    <submittedName>
        <fullName evidence="2">Uncharacterized protein</fullName>
    </submittedName>
</protein>
<feature type="transmembrane region" description="Helical" evidence="1">
    <location>
        <begin position="226"/>
        <end position="248"/>
    </location>
</feature>
<proteinExistence type="predicted"/>
<organism evidence="2 3">
    <name type="scientific">Metamycoplasma arthritidis (strain 158L3-1)</name>
    <name type="common">Mycoplasma arthritidis</name>
    <dbReference type="NCBI Taxonomy" id="243272"/>
    <lineage>
        <taxon>Bacteria</taxon>
        <taxon>Bacillati</taxon>
        <taxon>Mycoplasmatota</taxon>
        <taxon>Mycoplasmoidales</taxon>
        <taxon>Metamycoplasmataceae</taxon>
        <taxon>Metamycoplasma</taxon>
    </lineage>
</organism>
<dbReference type="STRING" id="243272.MARTH_orf066"/>
<dbReference type="Proteomes" id="UP000008812">
    <property type="component" value="Chromosome"/>
</dbReference>
<keyword evidence="1" id="KW-1133">Transmembrane helix</keyword>
<keyword evidence="1" id="KW-0472">Membrane</keyword>
<evidence type="ECO:0000313" key="2">
    <source>
        <dbReference type="EMBL" id="ACF07022.1"/>
    </source>
</evidence>
<sequence>MKFSLSTIRTVAQFATTFNLNNSVNEEEIRILQQQNKEEIEISKLISDELDKNKKLTNFLEMSSIKFNRLDEKTKQNFKFEVATFISSLKKIITVRYPNKINLLKNFLTEENIRKAYRLKHKAEIKIKKEIDIKVKESKAEDKKYFEQVRTEAGKVNFIKDEVNSKFVEQELKRINVIFKLIKDDIIPLQQKVKNLAISSTTLYGVAAGLGLAAAGLWFSSIWVPALAPVATLTSIAAGTVGIVAGILKDISNIQQEKLGKLFKQINKVDTSDINKIDYLELFNSIRGTISFIGSLSSIVKDGYKEFLKKTKSLGASIVNGIDSLVGAGFDIDSTIQGIQKINKVHKELAESHGRLNSLGISYQKWNQVDWVVLDETGLDKPYNEGGVGGKNLVFKNRITNKIYKLDELLQKTKTELRLMRLAKVYNPRTKEWYIRTWKNKDKHDNLG</sequence>
<keyword evidence="1" id="KW-0812">Transmembrane</keyword>
<dbReference type="HOGENOM" id="CLU_609456_0_0_14"/>
<evidence type="ECO:0000256" key="1">
    <source>
        <dbReference type="SAM" id="Phobius"/>
    </source>
</evidence>
<accession>B3PLX0</accession>
<gene>
    <name evidence="2" type="ordered locus">MARTH_orf066</name>
</gene>
<keyword evidence="3" id="KW-1185">Reference proteome</keyword>
<reference evidence="2 3" key="1">
    <citation type="journal article" date="2008" name="Infect. Immun.">
        <title>Genome of Mycoplasma arthritidis.</title>
        <authorList>
            <person name="Dybvig K."/>
            <person name="Zuhua C."/>
            <person name="Lao P."/>
            <person name="Jordan D.S."/>
            <person name="French C.T."/>
            <person name="Tu A.H."/>
            <person name="Loraine A.E."/>
        </authorList>
    </citation>
    <scope>NUCLEOTIDE SEQUENCE [LARGE SCALE GENOMIC DNA]</scope>
    <source>
        <strain evidence="2 3">158L3-1</strain>
    </source>
</reference>
<name>B3PLX0_META1</name>
<evidence type="ECO:0000313" key="3">
    <source>
        <dbReference type="Proteomes" id="UP000008812"/>
    </source>
</evidence>
<dbReference type="RefSeq" id="WP_012497979.1">
    <property type="nucleotide sequence ID" value="NC_011025.1"/>
</dbReference>
<dbReference type="eggNOG" id="ENOG5031YEK">
    <property type="taxonomic scope" value="Bacteria"/>
</dbReference>
<dbReference type="AlphaFoldDB" id="B3PLX0"/>
<feature type="transmembrane region" description="Helical" evidence="1">
    <location>
        <begin position="201"/>
        <end position="220"/>
    </location>
</feature>